<dbReference type="Pfam" id="PF18704">
    <property type="entry name" value="Chromo_2"/>
    <property type="match status" value="1"/>
</dbReference>
<dbReference type="AlphaFoldDB" id="A0AAV2P8C1"/>
<protein>
    <recommendedName>
        <fullName evidence="1">Flap endonuclease GEN chromatin organization modifier domain-containing protein</fullName>
    </recommendedName>
</protein>
<feature type="domain" description="Flap endonuclease GEN chromatin organization modifier" evidence="1">
    <location>
        <begin position="75"/>
        <end position="135"/>
    </location>
</feature>
<name>A0AAV2P8C1_9HYME</name>
<proteinExistence type="predicted"/>
<reference evidence="2" key="1">
    <citation type="submission" date="2024-04" db="EMBL/GenBank/DDBJ databases">
        <authorList>
            <consortium name="Molecular Ecology Group"/>
        </authorList>
    </citation>
    <scope>NUCLEOTIDE SEQUENCE</scope>
</reference>
<accession>A0AAV2P8C1</accession>
<organism evidence="2 3">
    <name type="scientific">Lasius platythorax</name>
    <dbReference type="NCBI Taxonomy" id="488582"/>
    <lineage>
        <taxon>Eukaryota</taxon>
        <taxon>Metazoa</taxon>
        <taxon>Ecdysozoa</taxon>
        <taxon>Arthropoda</taxon>
        <taxon>Hexapoda</taxon>
        <taxon>Insecta</taxon>
        <taxon>Pterygota</taxon>
        <taxon>Neoptera</taxon>
        <taxon>Endopterygota</taxon>
        <taxon>Hymenoptera</taxon>
        <taxon>Apocrita</taxon>
        <taxon>Aculeata</taxon>
        <taxon>Formicoidea</taxon>
        <taxon>Formicidae</taxon>
        <taxon>Formicinae</taxon>
        <taxon>Lasius</taxon>
        <taxon>Lasius</taxon>
    </lineage>
</organism>
<evidence type="ECO:0000313" key="2">
    <source>
        <dbReference type="EMBL" id="CAL1688186.1"/>
    </source>
</evidence>
<keyword evidence="3" id="KW-1185">Reference proteome</keyword>
<gene>
    <name evidence="2" type="ORF">LPLAT_LOCUS13305</name>
</gene>
<dbReference type="Proteomes" id="UP001497644">
    <property type="component" value="Chromosome 8"/>
</dbReference>
<evidence type="ECO:0000313" key="3">
    <source>
        <dbReference type="Proteomes" id="UP001497644"/>
    </source>
</evidence>
<dbReference type="InterPro" id="IPR041012">
    <property type="entry name" value="GEN_chromo"/>
</dbReference>
<evidence type="ECO:0000259" key="1">
    <source>
        <dbReference type="Pfam" id="PF18704"/>
    </source>
</evidence>
<sequence>MEEFLIKKDLVPTKLDIEWKQPQVNQFFDFMEKHLFWEPQYAFEKIFTLTTRWQLLHLPDFTLDERLSMSNLFIPDQIKKIRNIRSIASYEIIWKKEHSVIEMLKEYEEQIKSNDNNDVEDSLLTSIEPQDLVLK</sequence>
<dbReference type="EMBL" id="OZ034831">
    <property type="protein sequence ID" value="CAL1688186.1"/>
    <property type="molecule type" value="Genomic_DNA"/>
</dbReference>